<dbReference type="Pfam" id="PF01743">
    <property type="entry name" value="PolyA_pol"/>
    <property type="match status" value="1"/>
</dbReference>
<reference evidence="13" key="2">
    <citation type="journal article" date="2016" name="Int. J. Syst. Evol. Microbiol.">
        <title>Caldimicrobium thiodismutans sp. nov., a sulfur-disproportionating bacterium isolated from a hot spring.</title>
        <authorList>
            <person name="Kojima H."/>
            <person name="Umezawa K."/>
            <person name="Fukui M."/>
        </authorList>
    </citation>
    <scope>NUCLEOTIDE SEQUENCE [LARGE SCALE GENOMIC DNA]</scope>
    <source>
        <strain evidence="13">TF1</strain>
    </source>
</reference>
<keyword evidence="7" id="KW-0460">Magnesium</keyword>
<evidence type="ECO:0000256" key="1">
    <source>
        <dbReference type="ARBA" id="ARBA00001946"/>
    </source>
</evidence>
<name>A0A0U5AYP0_9BACT</name>
<dbReference type="GO" id="GO:0000166">
    <property type="term" value="F:nucleotide binding"/>
    <property type="evidence" value="ECO:0007669"/>
    <property type="project" value="UniProtKB-KW"/>
</dbReference>
<dbReference type="Gene3D" id="1.10.3090.10">
    <property type="entry name" value="cca-adding enzyme, domain 2"/>
    <property type="match status" value="1"/>
</dbReference>
<dbReference type="KEGG" id="cthi:THC_0462"/>
<accession>A0A0U5AYP0</accession>
<evidence type="ECO:0000256" key="3">
    <source>
        <dbReference type="ARBA" id="ARBA00022694"/>
    </source>
</evidence>
<feature type="region of interest" description="Disordered" evidence="9">
    <location>
        <begin position="16"/>
        <end position="35"/>
    </location>
</feature>
<keyword evidence="6" id="KW-0547">Nucleotide-binding</keyword>
<keyword evidence="4" id="KW-0548">Nucleotidyltransferase</keyword>
<dbReference type="PANTHER" id="PTHR46173">
    <property type="entry name" value="CCA TRNA NUCLEOTIDYLTRANSFERASE 1, MITOCHONDRIAL"/>
    <property type="match status" value="1"/>
</dbReference>
<dbReference type="GO" id="GO:0008033">
    <property type="term" value="P:tRNA processing"/>
    <property type="evidence" value="ECO:0007669"/>
    <property type="project" value="UniProtKB-KW"/>
</dbReference>
<dbReference type="EMBL" id="AP014945">
    <property type="protein sequence ID" value="BAU22857.1"/>
    <property type="molecule type" value="Genomic_DNA"/>
</dbReference>
<dbReference type="InterPro" id="IPR050264">
    <property type="entry name" value="Bact_CCA-adding_enz_type3_sf"/>
</dbReference>
<dbReference type="GO" id="GO:0046872">
    <property type="term" value="F:metal ion binding"/>
    <property type="evidence" value="ECO:0007669"/>
    <property type="project" value="UniProtKB-KW"/>
</dbReference>
<dbReference type="GO" id="GO:0000049">
    <property type="term" value="F:tRNA binding"/>
    <property type="evidence" value="ECO:0007669"/>
    <property type="project" value="TreeGrafter"/>
</dbReference>
<dbReference type="Gene3D" id="3.30.460.10">
    <property type="entry name" value="Beta Polymerase, domain 2"/>
    <property type="match status" value="1"/>
</dbReference>
<evidence type="ECO:0000256" key="7">
    <source>
        <dbReference type="ARBA" id="ARBA00022842"/>
    </source>
</evidence>
<dbReference type="Proteomes" id="UP000068196">
    <property type="component" value="Chromosome"/>
</dbReference>
<dbReference type="PANTHER" id="PTHR46173:SF1">
    <property type="entry name" value="CCA TRNA NUCLEOTIDYLTRANSFERASE 1, MITOCHONDRIAL"/>
    <property type="match status" value="1"/>
</dbReference>
<dbReference type="AlphaFoldDB" id="A0A0U5AYP0"/>
<feature type="domain" description="Poly A polymerase head" evidence="10">
    <location>
        <begin position="2"/>
        <end position="72"/>
    </location>
</feature>
<comment type="similarity">
    <text evidence="8">Belongs to the tRNA nucleotidyltransferase/poly(A) polymerase family.</text>
</comment>
<feature type="compositionally biased region" description="Basic and acidic residues" evidence="9">
    <location>
        <begin position="18"/>
        <end position="27"/>
    </location>
</feature>
<evidence type="ECO:0000313" key="13">
    <source>
        <dbReference type="Proteomes" id="UP000068196"/>
    </source>
</evidence>
<dbReference type="Pfam" id="PF12627">
    <property type="entry name" value="PolyA_pol_RNAbd"/>
    <property type="match status" value="1"/>
</dbReference>
<evidence type="ECO:0000256" key="4">
    <source>
        <dbReference type="ARBA" id="ARBA00022695"/>
    </source>
</evidence>
<dbReference type="InterPro" id="IPR043519">
    <property type="entry name" value="NT_sf"/>
</dbReference>
<protein>
    <recommendedName>
        <fullName evidence="14">Poly(A) polymerase</fullName>
    </recommendedName>
</protein>
<evidence type="ECO:0008006" key="14">
    <source>
        <dbReference type="Google" id="ProtNLM"/>
    </source>
</evidence>
<keyword evidence="3" id="KW-0819">tRNA processing</keyword>
<dbReference type="OrthoDB" id="9805698at2"/>
<organism evidence="12 13">
    <name type="scientific">Caldimicrobium thiodismutans</name>
    <dbReference type="NCBI Taxonomy" id="1653476"/>
    <lineage>
        <taxon>Bacteria</taxon>
        <taxon>Pseudomonadati</taxon>
        <taxon>Thermodesulfobacteriota</taxon>
        <taxon>Thermodesulfobacteria</taxon>
        <taxon>Thermodesulfobacteriales</taxon>
        <taxon>Thermodesulfobacteriaceae</taxon>
        <taxon>Caldimicrobium</taxon>
    </lineage>
</organism>
<evidence type="ECO:0000256" key="6">
    <source>
        <dbReference type="ARBA" id="ARBA00022741"/>
    </source>
</evidence>
<dbReference type="SUPFAM" id="SSF81891">
    <property type="entry name" value="Poly A polymerase C-terminal region-like"/>
    <property type="match status" value="1"/>
</dbReference>
<sequence>MHVYFNKGDFVEITTFRGPEDQDHTKADNYGTPEEDAQRRDLTINALFYDPFTGEILDYVGGLEDLKRGIIRVIGIPELRYRRDPIRMLRVIRHAARTGFEIDRETWEALLKSKELIKIVSRERLRDEILKDLSGFWLKRWFKILKESALLYEIYPFYKNLENKLDFSESFLLDILKIIEGSELNLEQRIVLFVYPFLPFIQRTYKPDLYQNMPTFERKELLKLFWALFFTFRYSRGLFEKTMDMFRDLYKMLYLKLKGREIPKRFKRKIYYSEIVPLLDILSNLIKNKGRRKKDES</sequence>
<evidence type="ECO:0000259" key="10">
    <source>
        <dbReference type="Pfam" id="PF01743"/>
    </source>
</evidence>
<keyword evidence="13" id="KW-1185">Reference proteome</keyword>
<gene>
    <name evidence="12" type="ORF">THC_0462</name>
</gene>
<keyword evidence="5" id="KW-0479">Metal-binding</keyword>
<evidence type="ECO:0000259" key="11">
    <source>
        <dbReference type="Pfam" id="PF12627"/>
    </source>
</evidence>
<dbReference type="InterPro" id="IPR032828">
    <property type="entry name" value="PolyA_RNA-bd"/>
</dbReference>
<comment type="cofactor">
    <cofactor evidence="1">
        <name>Mg(2+)</name>
        <dbReference type="ChEBI" id="CHEBI:18420"/>
    </cofactor>
</comment>
<evidence type="ECO:0000313" key="12">
    <source>
        <dbReference type="EMBL" id="BAU22857.1"/>
    </source>
</evidence>
<evidence type="ECO:0000256" key="9">
    <source>
        <dbReference type="SAM" id="MobiDB-lite"/>
    </source>
</evidence>
<keyword evidence="2 8" id="KW-0808">Transferase</keyword>
<dbReference type="SUPFAM" id="SSF81301">
    <property type="entry name" value="Nucleotidyltransferase"/>
    <property type="match status" value="1"/>
</dbReference>
<proteinExistence type="inferred from homology"/>
<evidence type="ECO:0000256" key="8">
    <source>
        <dbReference type="RuleBase" id="RU003953"/>
    </source>
</evidence>
<keyword evidence="8" id="KW-0694">RNA-binding</keyword>
<feature type="domain" description="tRNA nucleotidyltransferase/poly(A) polymerase RNA and SrmB- binding" evidence="11">
    <location>
        <begin position="99"/>
        <end position="158"/>
    </location>
</feature>
<reference evidence="12 13" key="1">
    <citation type="journal article" date="2016" name="Int. J. Syst. Evol. Microbiol.">
        <title>Caldimicrobium thiodismutans sp. nov., a sulfur-disproportionating bacterium isolated from a hot spring, and emended description of the genus Caldimicrobium.</title>
        <authorList>
            <person name="Kojima H."/>
            <person name="Umezawa K."/>
            <person name="Fukui M."/>
        </authorList>
    </citation>
    <scope>NUCLEOTIDE SEQUENCE [LARGE SCALE GENOMIC DNA]</scope>
    <source>
        <strain evidence="12 13">TF1</strain>
    </source>
</reference>
<evidence type="ECO:0000256" key="5">
    <source>
        <dbReference type="ARBA" id="ARBA00022723"/>
    </source>
</evidence>
<dbReference type="GO" id="GO:0016779">
    <property type="term" value="F:nucleotidyltransferase activity"/>
    <property type="evidence" value="ECO:0007669"/>
    <property type="project" value="UniProtKB-KW"/>
</dbReference>
<dbReference type="STRING" id="1653476.THC_0462"/>
<dbReference type="InterPro" id="IPR002646">
    <property type="entry name" value="PolA_pol_head_dom"/>
</dbReference>
<evidence type="ECO:0000256" key="2">
    <source>
        <dbReference type="ARBA" id="ARBA00022679"/>
    </source>
</evidence>